<gene>
    <name evidence="7" type="primary">ORF64</name>
    <name evidence="7" type="ORF">MRV_0068</name>
</gene>
<evidence type="ECO:0000256" key="3">
    <source>
        <dbReference type="ARBA" id="ARBA00022612"/>
    </source>
</evidence>
<evidence type="ECO:0000256" key="1">
    <source>
        <dbReference type="ARBA" id="ARBA00022561"/>
    </source>
</evidence>
<evidence type="ECO:0000313" key="7">
    <source>
        <dbReference type="EMBL" id="APZ76279.1"/>
    </source>
</evidence>
<evidence type="ECO:0000256" key="6">
    <source>
        <dbReference type="SAM" id="Coils"/>
    </source>
</evidence>
<proteinExistence type="predicted"/>
<keyword evidence="4" id="KW-0946">Virion</keyword>
<keyword evidence="3" id="KW-1188">Viral release from host cell</keyword>
<reference evidence="7" key="1">
    <citation type="submission" date="2016-12" db="EMBL/GenBank/DDBJ databases">
        <title>A murine herpesvirus closely related to ubiquitous human herpesviruses causes T-cell depletion.</title>
        <authorList>
            <person name="Patel S.J."/>
            <person name="Zhao G."/>
            <person name="Penna V.R."/>
            <person name="Park E."/>
            <person name="Lauron E.J."/>
            <person name="Harvey I.B."/>
            <person name="Beatty W.L."/>
            <person name="Plougastel-Douglas B."/>
            <person name="Poursine-Laurent J."/>
            <person name="Fremont D.H."/>
            <person name="Wang D."/>
            <person name="Yokoyama W.M."/>
        </authorList>
    </citation>
    <scope>NUCLEOTIDE SEQUENCE [LARGE SCALE GENOMIC DNA]</scope>
    <source>
        <strain evidence="7">YOK1</strain>
    </source>
</reference>
<dbReference type="GO" id="GO:0019028">
    <property type="term" value="C:viral capsid"/>
    <property type="evidence" value="ECO:0007669"/>
    <property type="project" value="UniProtKB-KW"/>
</dbReference>
<keyword evidence="8" id="KW-1185">Reference proteome</keyword>
<accession>A0A1P8VIV1</accession>
<evidence type="ECO:0000313" key="8">
    <source>
        <dbReference type="Proteomes" id="UP000202182"/>
    </source>
</evidence>
<feature type="coiled-coil region" evidence="6">
    <location>
        <begin position="60"/>
        <end position="87"/>
    </location>
</feature>
<dbReference type="EMBL" id="KY355735">
    <property type="protein sequence ID" value="APZ76279.1"/>
    <property type="molecule type" value="Genomic_DNA"/>
</dbReference>
<organism evidence="7">
    <name type="scientific">Murid betaherpesvirus 3</name>
    <dbReference type="NCBI Taxonomy" id="2560603"/>
    <lineage>
        <taxon>Viruses</taxon>
        <taxon>Duplodnaviria</taxon>
        <taxon>Heunggongvirae</taxon>
        <taxon>Peploviricota</taxon>
        <taxon>Herviviricetes</taxon>
        <taxon>Herpesvirales</taxon>
        <taxon>Orthoherpesviridae</taxon>
        <taxon>Betaherpesvirinae</taxon>
        <taxon>Roseolovirus</taxon>
        <taxon>Roseolovirus muridbeta3</taxon>
    </lineage>
</organism>
<evidence type="ECO:0000256" key="2">
    <source>
        <dbReference type="ARBA" id="ARBA00022562"/>
    </source>
</evidence>
<dbReference type="KEGG" id="vg:30999405"/>
<keyword evidence="2" id="KW-1048">Host nucleus</keyword>
<name>A0A1P8VIV1_9BETA</name>
<evidence type="ECO:0000256" key="4">
    <source>
        <dbReference type="ARBA" id="ARBA00022844"/>
    </source>
</evidence>
<dbReference type="InterPro" id="IPR002493">
    <property type="entry name" value="Herpes_UL25"/>
</dbReference>
<keyword evidence="5" id="KW-0231">Viral genome packaging</keyword>
<dbReference type="GO" id="GO:0019072">
    <property type="term" value="P:viral genome packaging"/>
    <property type="evidence" value="ECO:0007669"/>
    <property type="project" value="InterPro"/>
</dbReference>
<dbReference type="OrthoDB" id="4434at10239"/>
<dbReference type="Proteomes" id="UP000202182">
    <property type="component" value="Segment"/>
</dbReference>
<protein>
    <submittedName>
        <fullName evidence="7">DNA packaging tegument protein</fullName>
    </submittedName>
</protein>
<sequence length="556" mass="65309">MPRFAPYFQNAIVPIFESHRKNTLVFTSEEVNKLKDVNILNLKTELLTTQKKCMAQKLLLDELYELYDKLKKDFKSVENDFINVEREILEQVEIAQPQKNLIPKSPPLENIEELENAIQVGITQIDPYIHFKENFRNEIIYTFFNNAHMWNYSMGLWYHKLKRLLYNETRPRRVLKIYNVESIGISQELLFMIIDMLEKVTVYPMQDITVSDFEAAMCLLAAFYSVCPNTKIREDSTIIDILKFLPDIFKHLTNEINLEKSNSPNIRYEFRDPLDTKYFAPTYKNKFYHKRTFDHHILVRILLRKQIIHKIPGYDDSDVISKVNLKLEGTIKDDVLLLWTRKILYPKLGNNIPVFVYEQHYLRSGLVAVETLYLLWKILNVESIFLKRTGKFFLSVIFPNINNDFIGEDDFLSSSVKNFEYLVEKYIIPLYIHDQSITISMLFPGLVCLLIIESIKTGWEHGKKMQKNSNMVYSQTNQNIFLDFIITQLSNSNSLERLEKHDTLFFHFENGLDVALAFMLPKQKLISSASSLFNVGDLYDLLYFLVLGFLPVATIL</sequence>
<dbReference type="Pfam" id="PF01499">
    <property type="entry name" value="Herpes_UL25"/>
    <property type="match status" value="1"/>
</dbReference>
<keyword evidence="1" id="KW-0167">Capsid protein</keyword>
<evidence type="ECO:0000256" key="5">
    <source>
        <dbReference type="ARBA" id="ARBA00023219"/>
    </source>
</evidence>
<keyword evidence="6" id="KW-0175">Coiled coil</keyword>